<evidence type="ECO:0000313" key="2">
    <source>
        <dbReference type="EMBL" id="CAB4905363.1"/>
    </source>
</evidence>
<proteinExistence type="predicted"/>
<reference evidence="2" key="1">
    <citation type="submission" date="2020-05" db="EMBL/GenBank/DDBJ databases">
        <authorList>
            <person name="Chiriac C."/>
            <person name="Salcher M."/>
            <person name="Ghai R."/>
            <person name="Kavagutti S V."/>
        </authorList>
    </citation>
    <scope>NUCLEOTIDE SEQUENCE</scope>
</reference>
<organism evidence="2">
    <name type="scientific">freshwater metagenome</name>
    <dbReference type="NCBI Taxonomy" id="449393"/>
    <lineage>
        <taxon>unclassified sequences</taxon>
        <taxon>metagenomes</taxon>
        <taxon>ecological metagenomes</taxon>
    </lineage>
</organism>
<name>A0A6J7GMF3_9ZZZZ</name>
<gene>
    <name evidence="2" type="ORF">UFOPK3516_01158</name>
</gene>
<accession>A0A6J7GMF3</accession>
<sequence>MPSVAYGSMILQEADAKHYGVVSSSRTTIGQFWYSLGLAVSAVVIDSIARSHVLAKLGASAEAALNAWSATGAKPADASVLPAAAEGFVQGFAVAMIALAIASVVVGTLVLILGNRADKIKKNLPA</sequence>
<keyword evidence="1" id="KW-0472">Membrane</keyword>
<evidence type="ECO:0000256" key="1">
    <source>
        <dbReference type="SAM" id="Phobius"/>
    </source>
</evidence>
<protein>
    <submittedName>
        <fullName evidence="2">Unannotated protein</fullName>
    </submittedName>
</protein>
<keyword evidence="1" id="KW-1133">Transmembrane helix</keyword>
<dbReference type="AlphaFoldDB" id="A0A6J7GMF3"/>
<dbReference type="EMBL" id="CAFBMB010000102">
    <property type="protein sequence ID" value="CAB4905363.1"/>
    <property type="molecule type" value="Genomic_DNA"/>
</dbReference>
<keyword evidence="1" id="KW-0812">Transmembrane</keyword>
<feature type="transmembrane region" description="Helical" evidence="1">
    <location>
        <begin position="88"/>
        <end position="113"/>
    </location>
</feature>